<name>A0A058ZLD5_9RHOB</name>
<dbReference type="OrthoDB" id="7859107at2"/>
<dbReference type="eggNOG" id="ENOG50333J9">
    <property type="taxonomic scope" value="Bacteria"/>
</dbReference>
<comment type="caution">
    <text evidence="1">The sequence shown here is derived from an EMBL/GenBank/DDBJ whole genome shotgun (WGS) entry which is preliminary data.</text>
</comment>
<dbReference type="RefSeq" id="WP_035251739.1">
    <property type="nucleotide sequence ID" value="NZ_AQQY01000007.1"/>
</dbReference>
<keyword evidence="2" id="KW-1185">Reference proteome</keyword>
<evidence type="ECO:0000313" key="2">
    <source>
        <dbReference type="Proteomes" id="UP000024836"/>
    </source>
</evidence>
<reference evidence="1 2" key="1">
    <citation type="submission" date="2013-04" db="EMBL/GenBank/DDBJ databases">
        <title>Shimia sp. 22II-S11-Z10 Genome Sequencing.</title>
        <authorList>
            <person name="Lai Q."/>
            <person name="Li G."/>
            <person name="Shao Z."/>
        </authorList>
    </citation>
    <scope>NUCLEOTIDE SEQUENCE [LARGE SCALE GENOMIC DNA]</scope>
    <source>
        <strain evidence="2">22II-S11-Z10</strain>
    </source>
</reference>
<organism evidence="1 2">
    <name type="scientific">Actibacterium atlanticum</name>
    <dbReference type="NCBI Taxonomy" id="1461693"/>
    <lineage>
        <taxon>Bacteria</taxon>
        <taxon>Pseudomonadati</taxon>
        <taxon>Pseudomonadota</taxon>
        <taxon>Alphaproteobacteria</taxon>
        <taxon>Rhodobacterales</taxon>
        <taxon>Roseobacteraceae</taxon>
        <taxon>Actibacterium</taxon>
    </lineage>
</organism>
<evidence type="ECO:0000313" key="1">
    <source>
        <dbReference type="EMBL" id="KCV81606.1"/>
    </source>
</evidence>
<gene>
    <name evidence="1" type="ORF">ATO10_11857</name>
</gene>
<sequence>MPLVLIILIVALIVMFYRFKTTSLTRNCRWREDRAEACWRCAFCGARQEGAAVPKRCLQR</sequence>
<accession>A0A058ZLD5</accession>
<dbReference type="EMBL" id="AQQY01000007">
    <property type="protein sequence ID" value="KCV81606.1"/>
    <property type="molecule type" value="Genomic_DNA"/>
</dbReference>
<protein>
    <submittedName>
        <fullName evidence="1">Uncharacterized protein</fullName>
    </submittedName>
</protein>
<proteinExistence type="predicted"/>
<dbReference type="Proteomes" id="UP000024836">
    <property type="component" value="Unassembled WGS sequence"/>
</dbReference>
<dbReference type="AlphaFoldDB" id="A0A058ZLD5"/>